<dbReference type="PROSITE" id="PS50977">
    <property type="entry name" value="HTH_TETR_2"/>
    <property type="match status" value="1"/>
</dbReference>
<feature type="DNA-binding region" description="H-T-H motif" evidence="4">
    <location>
        <begin position="41"/>
        <end position="60"/>
    </location>
</feature>
<dbReference type="Pfam" id="PF00440">
    <property type="entry name" value="TetR_N"/>
    <property type="match status" value="1"/>
</dbReference>
<evidence type="ECO:0000256" key="5">
    <source>
        <dbReference type="SAM" id="MobiDB-lite"/>
    </source>
</evidence>
<evidence type="ECO:0000256" key="4">
    <source>
        <dbReference type="PROSITE-ProRule" id="PRU00335"/>
    </source>
</evidence>
<dbReference type="GO" id="GO:0003700">
    <property type="term" value="F:DNA-binding transcription factor activity"/>
    <property type="evidence" value="ECO:0007669"/>
    <property type="project" value="TreeGrafter"/>
</dbReference>
<evidence type="ECO:0000259" key="6">
    <source>
        <dbReference type="PROSITE" id="PS50977"/>
    </source>
</evidence>
<dbReference type="EMBL" id="FZOR01000041">
    <property type="protein sequence ID" value="SNT54156.1"/>
    <property type="molecule type" value="Genomic_DNA"/>
</dbReference>
<dbReference type="AlphaFoldDB" id="A0A239NGZ5"/>
<evidence type="ECO:0000256" key="3">
    <source>
        <dbReference type="ARBA" id="ARBA00023163"/>
    </source>
</evidence>
<keyword evidence="8" id="KW-1185">Reference proteome</keyword>
<evidence type="ECO:0000256" key="2">
    <source>
        <dbReference type="ARBA" id="ARBA00023125"/>
    </source>
</evidence>
<organism evidence="7 8">
    <name type="scientific">Actinomadura meyerae</name>
    <dbReference type="NCBI Taxonomy" id="240840"/>
    <lineage>
        <taxon>Bacteria</taxon>
        <taxon>Bacillati</taxon>
        <taxon>Actinomycetota</taxon>
        <taxon>Actinomycetes</taxon>
        <taxon>Streptosporangiales</taxon>
        <taxon>Thermomonosporaceae</taxon>
        <taxon>Actinomadura</taxon>
    </lineage>
</organism>
<feature type="domain" description="HTH tetR-type" evidence="6">
    <location>
        <begin position="17"/>
        <end position="78"/>
    </location>
</feature>
<evidence type="ECO:0000256" key="1">
    <source>
        <dbReference type="ARBA" id="ARBA00023015"/>
    </source>
</evidence>
<sequence length="260" mass="28670">MAGAESGYQARWEEHNSARELMILRAAVELIEETPPGTHIPVQRIAKRAGLAKSVVYRRFADRDDLDRRIRSHLVDDFAGTLAAKLDISDGSVEEILRRSVDTVAGWMSEHPRLHDFMGQGPTHDDRAGADAVTSLRGRIAVRAREIIGAFLGTFDLDDRGLESLPLAIVTMVEGMLTEWVREPAPRRPRPEVVAEIAAYAWFMLDGAARSLGLVIDPKTELRTVVERMTGRSPEPAPDAKPEPDAEPEPVRGSARTPAL</sequence>
<keyword evidence="1" id="KW-0805">Transcription regulation</keyword>
<keyword evidence="3" id="KW-0804">Transcription</keyword>
<gene>
    <name evidence="7" type="ORF">SAMN05443665_104147</name>
</gene>
<reference evidence="7 8" key="1">
    <citation type="submission" date="2017-06" db="EMBL/GenBank/DDBJ databases">
        <authorList>
            <person name="Kim H.J."/>
            <person name="Triplett B.A."/>
        </authorList>
    </citation>
    <scope>NUCLEOTIDE SEQUENCE [LARGE SCALE GENOMIC DNA]</scope>
    <source>
        <strain evidence="7 8">DSM 44715</strain>
    </source>
</reference>
<dbReference type="Proteomes" id="UP000198318">
    <property type="component" value="Unassembled WGS sequence"/>
</dbReference>
<dbReference type="InterPro" id="IPR050109">
    <property type="entry name" value="HTH-type_TetR-like_transc_reg"/>
</dbReference>
<proteinExistence type="predicted"/>
<dbReference type="GO" id="GO:0000976">
    <property type="term" value="F:transcription cis-regulatory region binding"/>
    <property type="evidence" value="ECO:0007669"/>
    <property type="project" value="TreeGrafter"/>
</dbReference>
<protein>
    <submittedName>
        <fullName evidence="7">Transcriptional regulator, TetR family</fullName>
    </submittedName>
</protein>
<evidence type="ECO:0000313" key="8">
    <source>
        <dbReference type="Proteomes" id="UP000198318"/>
    </source>
</evidence>
<dbReference type="InterPro" id="IPR001647">
    <property type="entry name" value="HTH_TetR"/>
</dbReference>
<dbReference type="Gene3D" id="1.10.357.10">
    <property type="entry name" value="Tetracycline Repressor, domain 2"/>
    <property type="match status" value="1"/>
</dbReference>
<feature type="region of interest" description="Disordered" evidence="5">
    <location>
        <begin position="226"/>
        <end position="260"/>
    </location>
</feature>
<dbReference type="InterPro" id="IPR036271">
    <property type="entry name" value="Tet_transcr_reg_TetR-rel_C_sf"/>
</dbReference>
<dbReference type="PANTHER" id="PTHR30055">
    <property type="entry name" value="HTH-TYPE TRANSCRIPTIONAL REGULATOR RUTR"/>
    <property type="match status" value="1"/>
</dbReference>
<dbReference type="InterPro" id="IPR009057">
    <property type="entry name" value="Homeodomain-like_sf"/>
</dbReference>
<dbReference type="SUPFAM" id="SSF46689">
    <property type="entry name" value="Homeodomain-like"/>
    <property type="match status" value="1"/>
</dbReference>
<dbReference type="SUPFAM" id="SSF48498">
    <property type="entry name" value="Tetracyclin repressor-like, C-terminal domain"/>
    <property type="match status" value="1"/>
</dbReference>
<accession>A0A239NGZ5</accession>
<evidence type="ECO:0000313" key="7">
    <source>
        <dbReference type="EMBL" id="SNT54156.1"/>
    </source>
</evidence>
<dbReference type="PANTHER" id="PTHR30055:SF234">
    <property type="entry name" value="HTH-TYPE TRANSCRIPTIONAL REGULATOR BETI"/>
    <property type="match status" value="1"/>
</dbReference>
<keyword evidence="2 4" id="KW-0238">DNA-binding</keyword>
<name>A0A239NGZ5_9ACTN</name>